<organism evidence="1 2">
    <name type="scientific">Escherichia coli</name>
    <dbReference type="NCBI Taxonomy" id="562"/>
    <lineage>
        <taxon>Bacteria</taxon>
        <taxon>Pseudomonadati</taxon>
        <taxon>Pseudomonadota</taxon>
        <taxon>Gammaproteobacteria</taxon>
        <taxon>Enterobacterales</taxon>
        <taxon>Enterobacteriaceae</taxon>
        <taxon>Escherichia</taxon>
    </lineage>
</organism>
<reference evidence="1 2" key="1">
    <citation type="submission" date="2018-11" db="EMBL/GenBank/DDBJ databases">
        <title>Enterobacteriaceae from Patient.</title>
        <authorList>
            <person name="Shen C."/>
            <person name="Yang Y."/>
            <person name="Tian G."/>
        </authorList>
    </citation>
    <scope>NUCLEOTIDE SEQUENCE [LARGE SCALE GENOMIC DNA]</scope>
    <source>
        <strain evidence="1 2">GBGD28</strain>
    </source>
</reference>
<gene>
    <name evidence="1" type="ORF">EIA08_27055</name>
</gene>
<dbReference type="EMBL" id="RQTU01000094">
    <property type="protein sequence ID" value="RRD69540.1"/>
    <property type="molecule type" value="Genomic_DNA"/>
</dbReference>
<protein>
    <submittedName>
        <fullName evidence="1">Uncharacterized protein</fullName>
    </submittedName>
</protein>
<dbReference type="Proteomes" id="UP000271008">
    <property type="component" value="Unassembled WGS sequence"/>
</dbReference>
<comment type="caution">
    <text evidence="1">The sequence shown here is derived from an EMBL/GenBank/DDBJ whole genome shotgun (WGS) entry which is preliminary data.</text>
</comment>
<proteinExistence type="predicted"/>
<evidence type="ECO:0000313" key="1">
    <source>
        <dbReference type="EMBL" id="RRD69540.1"/>
    </source>
</evidence>
<dbReference type="RefSeq" id="WP_000168766.1">
    <property type="nucleotide sequence ID" value="NZ_AP022546.1"/>
</dbReference>
<sequence>MASTEEGLLTLLLSVEHLKNTAIEQQKAVADTLAVARETLRGYRDISDSVVKQVSDEVRKGVQKTDIAGLMGERMTQDFQRLEETVAKMRANAEALNKDIATIHHNVVKEYNTLNKYSLKWFIGVTVSFLVMFSLLGWFTKTLIDRNYTATEVVYQKIVDIEKKLDKPATGKSRKN</sequence>
<evidence type="ECO:0000313" key="2">
    <source>
        <dbReference type="Proteomes" id="UP000271008"/>
    </source>
</evidence>
<accession>A0A3L1UVT9</accession>
<name>A0A3L1UVT9_ECOLX</name>
<dbReference type="AlphaFoldDB" id="A0A3L1UVT9"/>